<dbReference type="PROSITE" id="PS50850">
    <property type="entry name" value="MFS"/>
    <property type="match status" value="1"/>
</dbReference>
<dbReference type="Pfam" id="PF07690">
    <property type="entry name" value="MFS_1"/>
    <property type="match status" value="1"/>
</dbReference>
<dbReference type="PROSITE" id="PS00217">
    <property type="entry name" value="SUGAR_TRANSPORT_2"/>
    <property type="match status" value="1"/>
</dbReference>
<dbReference type="Gene3D" id="1.20.1250.20">
    <property type="entry name" value="MFS general substrate transporter like domains"/>
    <property type="match status" value="2"/>
</dbReference>
<dbReference type="InterPro" id="IPR051084">
    <property type="entry name" value="H+-coupled_symporters"/>
</dbReference>
<keyword evidence="3" id="KW-0813">Transport</keyword>
<keyword evidence="8 9" id="KW-0472">Membrane</keyword>
<evidence type="ECO:0000256" key="6">
    <source>
        <dbReference type="ARBA" id="ARBA00022847"/>
    </source>
</evidence>
<dbReference type="SUPFAM" id="SSF103473">
    <property type="entry name" value="MFS general substrate transporter"/>
    <property type="match status" value="1"/>
</dbReference>
<name>A0ABY2S250_9PSEU</name>
<evidence type="ECO:0000259" key="10">
    <source>
        <dbReference type="PROSITE" id="PS50850"/>
    </source>
</evidence>
<comment type="similarity">
    <text evidence="2">Belongs to the major facilitator superfamily. Metabolite:H+ Symporter (MHS) family (TC 2.A.1.6) family.</text>
</comment>
<reference evidence="11 12" key="1">
    <citation type="journal article" date="2015" name="Antonie Van Leeuwenhoek">
        <title>Prauserella endophytica sp. nov., an endophytic actinobacterium isolated from Tamarix taklamakanensis.</title>
        <authorList>
            <person name="Liu J.M."/>
            <person name="Habden X."/>
            <person name="Guo L."/>
            <person name="Tuo L."/>
            <person name="Jiang Z.K."/>
            <person name="Liu S.W."/>
            <person name="Liu X.F."/>
            <person name="Chen L."/>
            <person name="Li R.F."/>
            <person name="Zhang Y.Q."/>
            <person name="Sun C.H."/>
        </authorList>
    </citation>
    <scope>NUCLEOTIDE SEQUENCE [LARGE SCALE GENOMIC DNA]</scope>
    <source>
        <strain evidence="11 12">CGMCC 4.7182</strain>
    </source>
</reference>
<evidence type="ECO:0000256" key="7">
    <source>
        <dbReference type="ARBA" id="ARBA00022989"/>
    </source>
</evidence>
<dbReference type="InterPro" id="IPR020846">
    <property type="entry name" value="MFS_dom"/>
</dbReference>
<feature type="transmembrane region" description="Helical" evidence="9">
    <location>
        <begin position="278"/>
        <end position="298"/>
    </location>
</feature>
<feature type="transmembrane region" description="Helical" evidence="9">
    <location>
        <begin position="151"/>
        <end position="175"/>
    </location>
</feature>
<feature type="transmembrane region" description="Helical" evidence="9">
    <location>
        <begin position="87"/>
        <end position="105"/>
    </location>
</feature>
<evidence type="ECO:0000256" key="4">
    <source>
        <dbReference type="ARBA" id="ARBA00022475"/>
    </source>
</evidence>
<feature type="transmembrane region" description="Helical" evidence="9">
    <location>
        <begin position="371"/>
        <end position="392"/>
    </location>
</feature>
<keyword evidence="4" id="KW-1003">Cell membrane</keyword>
<evidence type="ECO:0000313" key="12">
    <source>
        <dbReference type="Proteomes" id="UP000309992"/>
    </source>
</evidence>
<keyword evidence="12" id="KW-1185">Reference proteome</keyword>
<organism evidence="11 12">
    <name type="scientific">Prauserella endophytica</name>
    <dbReference type="NCBI Taxonomy" id="1592324"/>
    <lineage>
        <taxon>Bacteria</taxon>
        <taxon>Bacillati</taxon>
        <taxon>Actinomycetota</taxon>
        <taxon>Actinomycetes</taxon>
        <taxon>Pseudonocardiales</taxon>
        <taxon>Pseudonocardiaceae</taxon>
        <taxon>Prauserella</taxon>
        <taxon>Prauserella coralliicola group</taxon>
    </lineage>
</organism>
<evidence type="ECO:0000256" key="5">
    <source>
        <dbReference type="ARBA" id="ARBA00022692"/>
    </source>
</evidence>
<gene>
    <name evidence="11" type="ORF">FCN18_21055</name>
</gene>
<evidence type="ECO:0000256" key="1">
    <source>
        <dbReference type="ARBA" id="ARBA00004651"/>
    </source>
</evidence>
<dbReference type="InterPro" id="IPR036259">
    <property type="entry name" value="MFS_trans_sf"/>
</dbReference>
<comment type="subcellular location">
    <subcellularLocation>
        <location evidence="1">Cell membrane</location>
        <topology evidence="1">Multi-pass membrane protein</topology>
    </subcellularLocation>
</comment>
<protein>
    <submittedName>
        <fullName evidence="11">MHS family MFS transporter</fullName>
    </submittedName>
</protein>
<dbReference type="PANTHER" id="PTHR43528:SF1">
    <property type="entry name" value="ALPHA-KETOGLUTARATE PERMEASE"/>
    <property type="match status" value="1"/>
</dbReference>
<keyword evidence="5 9" id="KW-0812">Transmembrane</keyword>
<evidence type="ECO:0000313" key="11">
    <source>
        <dbReference type="EMBL" id="TKG69306.1"/>
    </source>
</evidence>
<evidence type="ECO:0000256" key="3">
    <source>
        <dbReference type="ARBA" id="ARBA00022448"/>
    </source>
</evidence>
<feature type="transmembrane region" description="Helical" evidence="9">
    <location>
        <begin position="21"/>
        <end position="45"/>
    </location>
</feature>
<feature type="transmembrane region" description="Helical" evidence="9">
    <location>
        <begin position="398"/>
        <end position="419"/>
    </location>
</feature>
<sequence length="441" mass="45919">MRNRPPAAARGTRRPLAGAAVGTLVEFYDFAIYALVVPVIATAFFPPGDASAALLASLATYGVAFVVRPLGGIVFGRLGDRVGRRRVLAIVLTLIGLSTAAIGVLPTFDQVGLLAPLLLVLLRLLQGLSAGGEVTGATSFALEHAPPGRRAFWITVVIAMSAVSSVIGLLVVLGINAMTTDAQFESWGWRIPFLIALPLSLVGLYIRMRTEESPEFERVARDRELSDTPLRDAVRDHRAAVWYSFVLSATSALAFYYLVGYFPTFLQLTAGLSRVDALTANGLALVVFIVAICAAGTVGDRIGRRTMIRIGAALLALAAVPAFLLASSGSIGGAIAGQVLVALSLGVFGGGSYTALLEVFPTRTRLSGASLGYNLGYAVLGGTAPLLAATLVSATGMVTAPGFYLAAVALLGIVGVWRIPETLARAERHVVSTPAAGRTTA</sequence>
<feature type="transmembrane region" description="Helical" evidence="9">
    <location>
        <begin position="51"/>
        <end position="75"/>
    </location>
</feature>
<evidence type="ECO:0000256" key="9">
    <source>
        <dbReference type="SAM" id="Phobius"/>
    </source>
</evidence>
<feature type="domain" description="Major facilitator superfamily (MFS) profile" evidence="10">
    <location>
        <begin position="15"/>
        <end position="424"/>
    </location>
</feature>
<comment type="caution">
    <text evidence="11">The sequence shown here is derived from an EMBL/GenBank/DDBJ whole genome shotgun (WGS) entry which is preliminary data.</text>
</comment>
<dbReference type="InterPro" id="IPR011701">
    <property type="entry name" value="MFS"/>
</dbReference>
<feature type="transmembrane region" description="Helical" evidence="9">
    <location>
        <begin position="310"/>
        <end position="329"/>
    </location>
</feature>
<evidence type="ECO:0000256" key="8">
    <source>
        <dbReference type="ARBA" id="ARBA00023136"/>
    </source>
</evidence>
<feature type="transmembrane region" description="Helical" evidence="9">
    <location>
        <begin position="335"/>
        <end position="359"/>
    </location>
</feature>
<dbReference type="PANTHER" id="PTHR43528">
    <property type="entry name" value="ALPHA-KETOGLUTARATE PERMEASE"/>
    <property type="match status" value="1"/>
</dbReference>
<keyword evidence="7 9" id="KW-1133">Transmembrane helix</keyword>
<proteinExistence type="inferred from homology"/>
<dbReference type="EMBL" id="SWMS01000011">
    <property type="protein sequence ID" value="TKG69306.1"/>
    <property type="molecule type" value="Genomic_DNA"/>
</dbReference>
<feature type="transmembrane region" description="Helical" evidence="9">
    <location>
        <begin position="240"/>
        <end position="258"/>
    </location>
</feature>
<dbReference type="Proteomes" id="UP000309992">
    <property type="component" value="Unassembled WGS sequence"/>
</dbReference>
<evidence type="ECO:0000256" key="2">
    <source>
        <dbReference type="ARBA" id="ARBA00008240"/>
    </source>
</evidence>
<dbReference type="InterPro" id="IPR005829">
    <property type="entry name" value="Sugar_transporter_CS"/>
</dbReference>
<accession>A0ABY2S250</accession>
<keyword evidence="6" id="KW-0769">Symport</keyword>